<keyword evidence="3" id="KW-1185">Reference proteome</keyword>
<name>M0KC51_9EURY</name>
<protein>
    <submittedName>
        <fullName evidence="2">Uncharacterized protein</fullName>
    </submittedName>
</protein>
<gene>
    <name evidence="2" type="ORF">C435_09324</name>
</gene>
<sequence>MTAELAVTDTNGNTDTDTVTVTVTQTSSSGDGGDGGASLVYNDDAVAYDGPDPGSNAGGVNFSVTNRFGESVTITDVRIAPENSAISTLSDNVLPNNEPLATEVYIAADLDDAYVDYAGGTDLPRTVDLDTDGRNDGGNAILSEDATATFYLYEFTDGISSVDMSGEDVEITVTYQPASGGTETKTFTITPTSEGGGGGGGSSAPSATITSATYTAGSSPPTDRYDITADVSDADSDLDRVEYELVDSSGTVVDTATDDGVSGSSDTSTERLVAETNERDSSYTITVTVYDSASNTGSDQTVVPGTG</sequence>
<evidence type="ECO:0000256" key="1">
    <source>
        <dbReference type="SAM" id="MobiDB-lite"/>
    </source>
</evidence>
<comment type="caution">
    <text evidence="2">The sequence shown here is derived from an EMBL/GenBank/DDBJ whole genome shotgun (WGS) entry which is preliminary data.</text>
</comment>
<proteinExistence type="predicted"/>
<organism evidence="2 3">
    <name type="scientific">Haloarcula marismortui ATCC 33799</name>
    <dbReference type="NCBI Taxonomy" id="662475"/>
    <lineage>
        <taxon>Archaea</taxon>
        <taxon>Methanobacteriati</taxon>
        <taxon>Methanobacteriota</taxon>
        <taxon>Stenosarchaea group</taxon>
        <taxon>Halobacteria</taxon>
        <taxon>Halobacteriales</taxon>
        <taxon>Haloarculaceae</taxon>
        <taxon>Haloarcula</taxon>
    </lineage>
</organism>
<evidence type="ECO:0000313" key="2">
    <source>
        <dbReference type="EMBL" id="EMA18393.1"/>
    </source>
</evidence>
<feature type="region of interest" description="Disordered" evidence="1">
    <location>
        <begin position="253"/>
        <end position="279"/>
    </location>
</feature>
<feature type="compositionally biased region" description="Low complexity" evidence="1">
    <location>
        <begin position="203"/>
        <end position="219"/>
    </location>
</feature>
<evidence type="ECO:0000313" key="3">
    <source>
        <dbReference type="Proteomes" id="UP000011687"/>
    </source>
</evidence>
<feature type="compositionally biased region" description="Low complexity" evidence="1">
    <location>
        <begin position="254"/>
        <end position="267"/>
    </location>
</feature>
<feature type="compositionally biased region" description="Basic and acidic residues" evidence="1">
    <location>
        <begin position="268"/>
        <end position="279"/>
    </location>
</feature>
<feature type="region of interest" description="Disordered" evidence="1">
    <location>
        <begin position="190"/>
        <end position="225"/>
    </location>
</feature>
<dbReference type="InterPro" id="IPR013783">
    <property type="entry name" value="Ig-like_fold"/>
</dbReference>
<accession>M0KC51</accession>
<dbReference type="EMBL" id="AOLS01000053">
    <property type="protein sequence ID" value="EMA18393.1"/>
    <property type="molecule type" value="Genomic_DNA"/>
</dbReference>
<reference evidence="2 3" key="1">
    <citation type="journal article" date="2014" name="PLoS Genet.">
        <title>Phylogenetically driven sequencing of extremely halophilic archaea reveals strategies for static and dynamic osmo-response.</title>
        <authorList>
            <person name="Becker E.A."/>
            <person name="Seitzer P.M."/>
            <person name="Tritt A."/>
            <person name="Larsen D."/>
            <person name="Krusor M."/>
            <person name="Yao A.I."/>
            <person name="Wu D."/>
            <person name="Madern D."/>
            <person name="Eisen J.A."/>
            <person name="Darling A.E."/>
            <person name="Facciotti M.T."/>
        </authorList>
    </citation>
    <scope>NUCLEOTIDE SEQUENCE [LARGE SCALE GENOMIC DNA]</scope>
    <source>
        <strain evidence="2 3">ATCC 33799</strain>
    </source>
</reference>
<dbReference type="Proteomes" id="UP000011687">
    <property type="component" value="Unassembled WGS sequence"/>
</dbReference>
<dbReference type="PATRIC" id="fig|662475.6.peg.1816"/>
<dbReference type="AlphaFoldDB" id="M0KC51"/>
<dbReference type="Gene3D" id="2.60.40.10">
    <property type="entry name" value="Immunoglobulins"/>
    <property type="match status" value="1"/>
</dbReference>